<dbReference type="InterPro" id="IPR011047">
    <property type="entry name" value="Quinoprotein_ADH-like_sf"/>
</dbReference>
<dbReference type="Proteomes" id="UP000092403">
    <property type="component" value="Unassembled WGS sequence"/>
</dbReference>
<dbReference type="Proteomes" id="UP000091929">
    <property type="component" value="Unassembled WGS sequence"/>
</dbReference>
<accession>A0A150J258</accession>
<evidence type="ECO:0000313" key="2">
    <source>
        <dbReference type="EMBL" id="KYC46433.1"/>
    </source>
</evidence>
<evidence type="ECO:0000313" key="5">
    <source>
        <dbReference type="Proteomes" id="UP000092401"/>
    </source>
</evidence>
<reference evidence="4 5" key="1">
    <citation type="journal article" date="2016" name="ISME J.">
        <title>Chasing the elusive Euryarchaeota class WSA2: genomes reveal a uniquely fastidious methyl-reducing methanogen.</title>
        <authorList>
            <person name="Nobu M.K."/>
            <person name="Narihiro T."/>
            <person name="Kuroda K."/>
            <person name="Mei R."/>
            <person name="Liu W.T."/>
        </authorList>
    </citation>
    <scope>NUCLEOTIDE SEQUENCE [LARGE SCALE GENOMIC DNA]</scope>
    <source>
        <strain evidence="1">B03fssc0709_Meth_Bin005</strain>
        <strain evidence="2">B15fssc0709_Meth_Bin003</strain>
        <strain evidence="3">BMIXfssc0709_Meth_Bin006</strain>
    </source>
</reference>
<proteinExistence type="predicted"/>
<dbReference type="Proteomes" id="UP000092401">
    <property type="component" value="Unassembled WGS sequence"/>
</dbReference>
<accession>A0A150IN89</accession>
<evidence type="ECO:0008006" key="6">
    <source>
        <dbReference type="Google" id="ProtNLM"/>
    </source>
</evidence>
<dbReference type="PANTHER" id="PTHR42754">
    <property type="entry name" value="ENDOGLUCANASE"/>
    <property type="match status" value="1"/>
</dbReference>
<evidence type="ECO:0000313" key="1">
    <source>
        <dbReference type="EMBL" id="KYC44418.1"/>
    </source>
</evidence>
<organism evidence="2 4">
    <name type="scientific">Candidatus Methanofastidiosum methylothiophilum</name>
    <dbReference type="NCBI Taxonomy" id="1705564"/>
    <lineage>
        <taxon>Archaea</taxon>
        <taxon>Methanobacteriati</taxon>
        <taxon>Methanobacteriota</taxon>
        <taxon>Stenosarchaea group</taxon>
        <taxon>Candidatus Methanofastidiosia</taxon>
        <taxon>Candidatus Methanofastidiosales</taxon>
        <taxon>Candidatus Methanofastidiosaceae</taxon>
        <taxon>Candidatus Methanofastidiosum</taxon>
    </lineage>
</organism>
<dbReference type="Gene3D" id="2.120.10.30">
    <property type="entry name" value="TolB, C-terminal domain"/>
    <property type="match status" value="1"/>
</dbReference>
<accession>A0A150IHP6</accession>
<dbReference type="EMBL" id="LNGE01000068">
    <property type="protein sequence ID" value="KYC44418.1"/>
    <property type="molecule type" value="Genomic_DNA"/>
</dbReference>
<evidence type="ECO:0000313" key="3">
    <source>
        <dbReference type="EMBL" id="KYC51312.1"/>
    </source>
</evidence>
<dbReference type="PANTHER" id="PTHR42754:SF1">
    <property type="entry name" value="LIPOPROTEIN"/>
    <property type="match status" value="1"/>
</dbReference>
<name>A0A150IN89_9EURY</name>
<dbReference type="EMBL" id="LNJC01000002">
    <property type="protein sequence ID" value="KYC51312.1"/>
    <property type="molecule type" value="Genomic_DNA"/>
</dbReference>
<dbReference type="AlphaFoldDB" id="A0A150IN89"/>
<gene>
    <name evidence="1" type="ORF">APG10_01744</name>
    <name evidence="2" type="ORF">APG11_01882</name>
    <name evidence="3" type="ORF">APG12_00238</name>
</gene>
<evidence type="ECO:0000313" key="4">
    <source>
        <dbReference type="Proteomes" id="UP000091929"/>
    </source>
</evidence>
<dbReference type="EMBL" id="LNGF01000074">
    <property type="protein sequence ID" value="KYC46433.1"/>
    <property type="molecule type" value="Genomic_DNA"/>
</dbReference>
<dbReference type="InterPro" id="IPR011042">
    <property type="entry name" value="6-blade_b-propeller_TolB-like"/>
</dbReference>
<dbReference type="SUPFAM" id="SSF50998">
    <property type="entry name" value="Quinoprotein alcohol dehydrogenase-like"/>
    <property type="match status" value="1"/>
</dbReference>
<protein>
    <recommendedName>
        <fullName evidence="6">Beta-propeller repeat protein</fullName>
    </recommendedName>
</protein>
<comment type="caution">
    <text evidence="2">The sequence shown here is derived from an EMBL/GenBank/DDBJ whole genome shotgun (WGS) entry which is preliminary data.</text>
</comment>
<sequence>MKNNKSLDISLTLILFVALFVILLFSFSILLAEDTTLWEKVYDSGGNDYVVGIARDSSNNLILVGSSWNDTASAGRIVKYDKNGNELWQKGIADRWPGKVSVDSDDNIIVVGEYQINAEFRGFIQKYDKNGNLIFEKTSYNRLRSLDVDEYGNIFVGGVTVFDPLMREICFMEKYDGDGNLVWGRGVNSSATDIKVDLNGDIVLVGSHFNGMTTYDFIEKYDSRGYVIWKKDGVLGGASGLSIDKQNNIITTGNTWTGRHLAKYDSNGTPIWEKRYSDVNGTAVPAVDLFNNIVVSTRHFNGRDWDYLTIMYDEGGDVLWQKTLDSEHNPEFFVNNERPMGVIVDHENNIVVTGNIEIEEFIPDFTQTYFRPIDWLTVKYEGTVPASLESSILASPSSVLKDEIITVTMVVENLGDITAVDVSPVLNAISEDKVTLVTGPSPGSVNIPGGSVSIFQWTFEAISYGNVYFSGNAIGSNSSSNISESNEVVIGEEAPLISNISASPSVVGVGQYVTVKMEIKNNRSVIESNIVPNLNYVGNNILVLASGPTPSSINLNPGETGTIEWMYKAQIPSTLVFMGNAKGMDSESGVSVSNEVIIKDRDIVKPLDNLARGKINKVLDRVTYIENNLPSVLSRDILDKLERVKILIEEAKLSKSPTKTIDLIKEAEELLDEIENELFNEK</sequence>